<name>A0A8C2SRS1_COTJA</name>
<comment type="function">
    <text evidence="1">May be involved in 20S pre-rRNA processing.</text>
</comment>
<evidence type="ECO:0000256" key="4">
    <source>
        <dbReference type="ARBA" id="ARBA00022552"/>
    </source>
</evidence>
<evidence type="ECO:0000256" key="2">
    <source>
        <dbReference type="ARBA" id="ARBA00006524"/>
    </source>
</evidence>
<dbReference type="PANTHER" id="PTHR21250">
    <property type="entry name" value="PRE-RRNA-PROCESSING PROTEIN TSR2 HOMOLOG"/>
    <property type="match status" value="1"/>
</dbReference>
<dbReference type="Proteomes" id="UP000694412">
    <property type="component" value="Unassembled WGS sequence"/>
</dbReference>
<proteinExistence type="inferred from homology"/>
<organism evidence="5 6">
    <name type="scientific">Coturnix japonica</name>
    <name type="common">Japanese quail</name>
    <name type="synonym">Coturnix coturnix japonica</name>
    <dbReference type="NCBI Taxonomy" id="93934"/>
    <lineage>
        <taxon>Eukaryota</taxon>
        <taxon>Metazoa</taxon>
        <taxon>Chordata</taxon>
        <taxon>Craniata</taxon>
        <taxon>Vertebrata</taxon>
        <taxon>Euteleostomi</taxon>
        <taxon>Archelosauria</taxon>
        <taxon>Archosauria</taxon>
        <taxon>Dinosauria</taxon>
        <taxon>Saurischia</taxon>
        <taxon>Theropoda</taxon>
        <taxon>Coelurosauria</taxon>
        <taxon>Aves</taxon>
        <taxon>Neognathae</taxon>
        <taxon>Galloanserae</taxon>
        <taxon>Galliformes</taxon>
        <taxon>Phasianidae</taxon>
        <taxon>Perdicinae</taxon>
        <taxon>Coturnix</taxon>
    </lineage>
</organism>
<dbReference type="Pfam" id="PF10273">
    <property type="entry name" value="WGG"/>
    <property type="match status" value="1"/>
</dbReference>
<dbReference type="AlphaFoldDB" id="A0A8C2SRS1"/>
<evidence type="ECO:0000313" key="6">
    <source>
        <dbReference type="Proteomes" id="UP000694412"/>
    </source>
</evidence>
<comment type="similarity">
    <text evidence="2">Belongs to the TSR2 family.</text>
</comment>
<dbReference type="Ensembl" id="ENSCJPT00005003238.1">
    <property type="protein sequence ID" value="ENSCJPP00005001867.1"/>
    <property type="gene ID" value="ENSCJPG00005001934.1"/>
</dbReference>
<evidence type="ECO:0000256" key="3">
    <source>
        <dbReference type="ARBA" id="ARBA00017551"/>
    </source>
</evidence>
<reference evidence="5" key="1">
    <citation type="submission" date="2025-08" db="UniProtKB">
        <authorList>
            <consortium name="Ensembl"/>
        </authorList>
    </citation>
    <scope>IDENTIFICATION</scope>
</reference>
<dbReference type="GO" id="GO:0006364">
    <property type="term" value="P:rRNA processing"/>
    <property type="evidence" value="ECO:0007669"/>
    <property type="project" value="UniProtKB-KW"/>
</dbReference>
<protein>
    <recommendedName>
        <fullName evidence="3">Pre-rRNA-processing protein TSR2 homolog</fullName>
    </recommendedName>
</protein>
<evidence type="ECO:0000256" key="1">
    <source>
        <dbReference type="ARBA" id="ARBA00002210"/>
    </source>
</evidence>
<dbReference type="GeneTree" id="ENSGT00950000185947"/>
<dbReference type="InterPro" id="IPR019398">
    <property type="entry name" value="Pre-rRNA_process_TSR2"/>
</dbReference>
<evidence type="ECO:0000313" key="5">
    <source>
        <dbReference type="Ensembl" id="ENSCJPP00005001867.1"/>
    </source>
</evidence>
<reference evidence="5" key="2">
    <citation type="submission" date="2025-09" db="UniProtKB">
        <authorList>
            <consortium name="Ensembl"/>
        </authorList>
    </citation>
    <scope>IDENTIFICATION</scope>
</reference>
<sequence>MMGAVTWGVFWGSTGPVGSVMGRVMGCAPHAVPAGLQQDEVEQFLAEVMDNEFDTAVEDGSLQEVSRQLLWLWGASCRGDVPAVGRALSSLSLRAPGIRAAVAATQRGGDEKNKKKKKQNRGKRRGFFFFFLGGSKKTVSRLDFFGSFKKYCRNFVVPK</sequence>
<keyword evidence="4" id="KW-0698">rRNA processing</keyword>
<keyword evidence="6" id="KW-1185">Reference proteome</keyword>
<accession>A0A8C2SRS1</accession>